<gene>
    <name evidence="3" type="ORF">PGLA2088_LOCUS30094</name>
</gene>
<dbReference type="Gene3D" id="3.50.50.60">
    <property type="entry name" value="FAD/NAD(P)-binding domain"/>
    <property type="match status" value="1"/>
</dbReference>
<evidence type="ECO:0000313" key="4">
    <source>
        <dbReference type="Proteomes" id="UP000626109"/>
    </source>
</evidence>
<reference evidence="3" key="1">
    <citation type="submission" date="2021-02" db="EMBL/GenBank/DDBJ databases">
        <authorList>
            <person name="Dougan E. K."/>
            <person name="Rhodes N."/>
            <person name="Thang M."/>
            <person name="Chan C."/>
        </authorList>
    </citation>
    <scope>NUCLEOTIDE SEQUENCE</scope>
</reference>
<comment type="similarity">
    <text evidence="1">Belongs to the sel-1 family.</text>
</comment>
<dbReference type="InterPro" id="IPR050767">
    <property type="entry name" value="Sel1_AlgK"/>
</dbReference>
<feature type="region of interest" description="Disordered" evidence="2">
    <location>
        <begin position="664"/>
        <end position="689"/>
    </location>
</feature>
<dbReference type="PRINTS" id="PR00420">
    <property type="entry name" value="RNGMNOXGNASE"/>
</dbReference>
<dbReference type="Gene3D" id="1.25.40.10">
    <property type="entry name" value="Tetratricopeptide repeat domain"/>
    <property type="match status" value="2"/>
</dbReference>
<name>A0A813K8W0_POLGL</name>
<dbReference type="SUPFAM" id="SSF51905">
    <property type="entry name" value="FAD/NAD(P)-binding domain"/>
    <property type="match status" value="1"/>
</dbReference>
<dbReference type="SMART" id="SM00671">
    <property type="entry name" value="SEL1"/>
    <property type="match status" value="7"/>
</dbReference>
<dbReference type="Proteomes" id="UP000626109">
    <property type="component" value="Unassembled WGS sequence"/>
</dbReference>
<feature type="region of interest" description="Disordered" evidence="2">
    <location>
        <begin position="97"/>
        <end position="140"/>
    </location>
</feature>
<dbReference type="SUPFAM" id="SSF81901">
    <property type="entry name" value="HCP-like"/>
    <property type="match status" value="2"/>
</dbReference>
<dbReference type="AlphaFoldDB" id="A0A813K8W0"/>
<organism evidence="3 4">
    <name type="scientific">Polarella glacialis</name>
    <name type="common">Dinoflagellate</name>
    <dbReference type="NCBI Taxonomy" id="89957"/>
    <lineage>
        <taxon>Eukaryota</taxon>
        <taxon>Sar</taxon>
        <taxon>Alveolata</taxon>
        <taxon>Dinophyceae</taxon>
        <taxon>Suessiales</taxon>
        <taxon>Suessiaceae</taxon>
        <taxon>Polarella</taxon>
    </lineage>
</organism>
<dbReference type="InterPro" id="IPR006597">
    <property type="entry name" value="Sel1-like"/>
</dbReference>
<dbReference type="PANTHER" id="PTHR11102:SF160">
    <property type="entry name" value="ERAD-ASSOCIATED E3 UBIQUITIN-PROTEIN LIGASE COMPONENT HRD3"/>
    <property type="match status" value="1"/>
</dbReference>
<dbReference type="PANTHER" id="PTHR11102">
    <property type="entry name" value="SEL-1-LIKE PROTEIN"/>
    <property type="match status" value="1"/>
</dbReference>
<dbReference type="Pfam" id="PF08238">
    <property type="entry name" value="Sel1"/>
    <property type="match status" value="7"/>
</dbReference>
<sequence>MHCPSQHFYFLDSGTGLNCFVRMSRCWHLAAAILGCCLATVSLRAQSGSASHAASLASGKLLWSGTSQGACQGLGFCAAGLQGSAWGGSSNFWGRDTSRSRSSSLGAASPKSPSGHGKSPSLVADEASAGTPSRESKAPEALPNARLEVLVLGGGVAGLCVALLLAANQRGKKRVRVCDSRWQSTEAEGGRRNVTWRSDVTRNTQVVSLQSRIWSQLPSHLQERLVSECSFFEQWPLQRESPGNCGFPKSLALHELEAKLLEIAQEEPFAASIDLQPLGETLADVGDIIESQLFHSLVVADGPDALGARDDVLGNFFGGTLDEGELGCQGALGVAFDFRDLPLPAPGTHCGTALNVAESTVLSLAQRRFILNAASSQHGVMSMMLAEGEVEAADRLVAAGAQPGAEDMGVLWSQVQEGLKLFGVPEAAARGLIRLRPRLQGRQDYFAELKSLSAPEAEASCLPHPFVFLVGDSADIENPWAGRTVNSSVRGALALSQQLSATCQSIMAGYPVDSSFFQKYQQQMDLLQNHEAGMHSRQAQTSSQSSSRTSQNVFSRSLGTCLEVALSGAEGSASSSSSPASSAINGEAAFLEALRRSRSRLVEGSHLPPERLNELPEEAVLCERIRSLKLRPETMQAFHASGCWIIDPPSAEEMETALSRILDQESARQGADSEAPLRKDEETSEADKAEARAEFNMGVRLVKGTGGEAKNEAEAARCFSRAANKDHTEAAYALAVMLLKGQGIKKNEIQASQWFQVASLKGHVKAMYNLSVMYMHGVGVKKDSRLAGEWAVNAAQRGHTMALRSGNVLVFGAGPWMDYEPKTMGAEKILKEAEAGNEHAQFRYATMCYDGDFVPQDRAKASYWFMAAAQTGLAEAQYQMSRMLFLGDGVEKDEDYALRFLGLAAEQGHVESMHNFGVKLYFGEGIGLDRRQAASWFLKAAQKGMPEAQNNVGWMLFCGDGVTENISEGTKWLELAAAAGNMDAQMHLKSVSGSFIS</sequence>
<evidence type="ECO:0000313" key="3">
    <source>
        <dbReference type="EMBL" id="CAE8697059.1"/>
    </source>
</evidence>
<feature type="compositionally biased region" description="Low complexity" evidence="2">
    <location>
        <begin position="100"/>
        <end position="121"/>
    </location>
</feature>
<evidence type="ECO:0000256" key="2">
    <source>
        <dbReference type="SAM" id="MobiDB-lite"/>
    </source>
</evidence>
<protein>
    <submittedName>
        <fullName evidence="3">Uncharacterized protein</fullName>
    </submittedName>
</protein>
<dbReference type="InterPro" id="IPR036188">
    <property type="entry name" value="FAD/NAD-bd_sf"/>
</dbReference>
<evidence type="ECO:0000256" key="1">
    <source>
        <dbReference type="ARBA" id="ARBA00038101"/>
    </source>
</evidence>
<dbReference type="EMBL" id="CAJNNW010028633">
    <property type="protein sequence ID" value="CAE8697059.1"/>
    <property type="molecule type" value="Genomic_DNA"/>
</dbReference>
<proteinExistence type="inferred from homology"/>
<comment type="caution">
    <text evidence="3">The sequence shown here is derived from an EMBL/GenBank/DDBJ whole genome shotgun (WGS) entry which is preliminary data.</text>
</comment>
<accession>A0A813K8W0</accession>
<dbReference type="InterPro" id="IPR011990">
    <property type="entry name" value="TPR-like_helical_dom_sf"/>
</dbReference>
<feature type="compositionally biased region" description="Basic and acidic residues" evidence="2">
    <location>
        <begin position="675"/>
        <end position="689"/>
    </location>
</feature>